<dbReference type="PANTHER" id="PTHR40980">
    <property type="entry name" value="PLUG DOMAIN-CONTAINING PROTEIN"/>
    <property type="match status" value="1"/>
</dbReference>
<dbReference type="NCBIfam" id="TIGR01782">
    <property type="entry name" value="TonB-Xanth-Caul"/>
    <property type="match status" value="1"/>
</dbReference>
<dbReference type="PANTHER" id="PTHR40980:SF4">
    <property type="entry name" value="TONB-DEPENDENT RECEPTOR-LIKE BETA-BARREL DOMAIN-CONTAINING PROTEIN"/>
    <property type="match status" value="1"/>
</dbReference>
<dbReference type="Gene3D" id="2.170.130.10">
    <property type="entry name" value="TonB-dependent receptor, plug domain"/>
    <property type="match status" value="1"/>
</dbReference>
<protein>
    <submittedName>
        <fullName evidence="3">TonB-dependent receptor</fullName>
    </submittedName>
</protein>
<dbReference type="Proteomes" id="UP001214854">
    <property type="component" value="Unassembled WGS sequence"/>
</dbReference>
<dbReference type="RefSeq" id="WP_272748640.1">
    <property type="nucleotide sequence ID" value="NZ_JAQQKX010000010.1"/>
</dbReference>
<reference evidence="3 4" key="1">
    <citation type="submission" date="2023-01" db="EMBL/GenBank/DDBJ databases">
        <title>Novel species of the genus Asticcacaulis isolated from rivers.</title>
        <authorList>
            <person name="Lu H."/>
        </authorList>
    </citation>
    <scope>NUCLEOTIDE SEQUENCE [LARGE SCALE GENOMIC DNA]</scope>
    <source>
        <strain evidence="3 4">BYS171W</strain>
    </source>
</reference>
<gene>
    <name evidence="3" type="ORF">PQU92_12920</name>
</gene>
<dbReference type="SUPFAM" id="SSF56935">
    <property type="entry name" value="Porins"/>
    <property type="match status" value="1"/>
</dbReference>
<feature type="chain" id="PRO_5045093203" evidence="1">
    <location>
        <begin position="20"/>
        <end position="1202"/>
    </location>
</feature>
<dbReference type="Pfam" id="PF07715">
    <property type="entry name" value="Plug"/>
    <property type="match status" value="1"/>
</dbReference>
<keyword evidence="1" id="KW-0732">Signal</keyword>
<feature type="domain" description="TonB-dependent receptor plug" evidence="2">
    <location>
        <begin position="50"/>
        <end position="163"/>
    </location>
</feature>
<evidence type="ECO:0000259" key="2">
    <source>
        <dbReference type="Pfam" id="PF07715"/>
    </source>
</evidence>
<name>A0ABT5HXK4_9CAUL</name>
<sequence length="1202" mass="132296">MASTGLAMIAVTAASVAQAQQAPAPSGDTSVTEVIVVGSRASQQSSINRKKKAKTATDSIVADDVGSFPDRNLNEAISRIPGMALTRGETGEGETMALRGNGADLTRVEMDGMSVASSGFDLAMNQSGGRASDLRELPADLIKSVDVVKGQTPDMTQGGLGGTVQVQTRSGLDFKKPYLSLRVAGERNSISRKWSPDINIVASRKFFDNRLGVIFNLSSRRFLGDSHQMANAGGNNWGGYLRAIDLDNSAEKTFQYDPSLVTGDGANTPISTWDLVAGGKFSTDTPIQVVTKAAAAKSKADCDAAFPLYSEATLNSIVAGGSNNNRRDLQAQRIRERISCLNQWNDYTPQIVRETWLNQYEDRLTWDLRFDYRVNSNLTVFAKYQETSRHQLDSRSNRTQGGITLLTGATTGVNTLPQISNPTVSYPVNTPMVMTVLPNTGYYLYNPGYTTGLVQYDNTAGSTTTNNSFPVIGQAVNIVPGSIVMDGNHHLLSAEITNSVYNVDHIRNDQNWDTSYLQVGADYNKGPLKVEFRANRSETSYTRYDKRVAFNLPYGSTKMYAQSNGTWAFQFPAGVDLNNPANYVTLNPAAATAALYTSNIQLGYGPRLVESTQDEAKLDATYRLPEGLPFFTSFKTGIQYRKAGTQAWNGDGYIPKPGVYVPTLNLRSQLRACQNQATTTAANACVYGYVPNASTTVNFNHGVQTVTVAQLTEIIGSSVLPNTGQFLPDIEGAESMRLWNSIDLDKFYAQVEAAKNYNFNCLKSCTASDGNVYPMISRLSGEQFTAAYYMVEFEQELPFGMEFGGNFGVRAVESKVAGTGFVSVNSIRKNFTDDGNPNNDWNANEGNTRVTTTTIVKPVAIEREYRYWLPSYNAYLWAVPDKLVLRYSWTKAVAPPPLSAIFPAGSCTVDERIEDRFDDGETDLMQGCSGFGNPDLKPYAANRNNTSVEWYVNKDTMISLAYYRQKVKVGAPVSQTLLNYPLFEGSEEIDPATGRKLSDFKFSYGTTINGPGYVQAGWEFATKTALSFLPWRFRYTGFDFNYSTNKSVGGQGGFIDPLTGMNLGTANRPDYTANLSLWYDDGKTNARISYQKKAEVLECVSSCTRNDNTVYSFPNANPLKVVGLPYNPGEGFYQAENAYLDAKITHKLTPNIELYWEGRNLMRETARRIGTKDRGFSDLPETPWTFQYGGRRFTVGMIYKMQ</sequence>
<dbReference type="InterPro" id="IPR012910">
    <property type="entry name" value="Plug_dom"/>
</dbReference>
<feature type="signal peptide" evidence="1">
    <location>
        <begin position="1"/>
        <end position="19"/>
    </location>
</feature>
<evidence type="ECO:0000313" key="4">
    <source>
        <dbReference type="Proteomes" id="UP001214854"/>
    </source>
</evidence>
<evidence type="ECO:0000313" key="3">
    <source>
        <dbReference type="EMBL" id="MDC7684186.1"/>
    </source>
</evidence>
<keyword evidence="4" id="KW-1185">Reference proteome</keyword>
<proteinExistence type="predicted"/>
<dbReference type="InterPro" id="IPR037066">
    <property type="entry name" value="Plug_dom_sf"/>
</dbReference>
<keyword evidence="3" id="KW-0675">Receptor</keyword>
<comment type="caution">
    <text evidence="3">The sequence shown here is derived from an EMBL/GenBank/DDBJ whole genome shotgun (WGS) entry which is preliminary data.</text>
</comment>
<organism evidence="3 4">
    <name type="scientific">Asticcacaulis aquaticus</name>
    <dbReference type="NCBI Taxonomy" id="2984212"/>
    <lineage>
        <taxon>Bacteria</taxon>
        <taxon>Pseudomonadati</taxon>
        <taxon>Pseudomonadota</taxon>
        <taxon>Alphaproteobacteria</taxon>
        <taxon>Caulobacterales</taxon>
        <taxon>Caulobacteraceae</taxon>
        <taxon>Asticcacaulis</taxon>
    </lineage>
</organism>
<evidence type="ECO:0000256" key="1">
    <source>
        <dbReference type="SAM" id="SignalP"/>
    </source>
</evidence>
<dbReference type="EMBL" id="JAQQKX010000010">
    <property type="protein sequence ID" value="MDC7684186.1"/>
    <property type="molecule type" value="Genomic_DNA"/>
</dbReference>
<accession>A0ABT5HXK4</accession>
<dbReference type="InterPro" id="IPR010104">
    <property type="entry name" value="TonB_rcpt_bac"/>
</dbReference>